<evidence type="ECO:0000313" key="1">
    <source>
        <dbReference type="EMBL" id="CAG8535080.1"/>
    </source>
</evidence>
<reference evidence="1" key="1">
    <citation type="submission" date="2021-06" db="EMBL/GenBank/DDBJ databases">
        <authorList>
            <person name="Kallberg Y."/>
            <person name="Tangrot J."/>
            <person name="Rosling A."/>
        </authorList>
    </citation>
    <scope>NUCLEOTIDE SEQUENCE</scope>
    <source>
        <strain evidence="1">CL551</strain>
    </source>
</reference>
<sequence>MVINYSYYLLEVETKGSFSEGPNERRHLSILNGELFNGCPHDHGLETGFCRELKAVWTNTQSEQISKSVNKEIDNLVPKLYKKIKEVLVPTTVRRRNYENNRDSTLLTHGRIDTVFWILPDELIFYLVQIDHPLVKNGNGYHFYCANMKGQVKKIEGQPSSQNENILKFDFSKDKEKEDALFFLFTANTSKTDNSKFFKRFLELWITEDAEKKVFIFGLSSMIQEVLKDLFSENQEITNCIVISFNSQKFKENLEDCNEFAQGAGANHGEIEWFKQFSKAYGKNNLQAMID</sequence>
<accession>A0A9N9AP68</accession>
<gene>
    <name evidence="1" type="ORF">AMORRO_LOCUS4856</name>
</gene>
<protein>
    <submittedName>
        <fullName evidence="1">7325_t:CDS:1</fullName>
    </submittedName>
</protein>
<comment type="caution">
    <text evidence="1">The sequence shown here is derived from an EMBL/GenBank/DDBJ whole genome shotgun (WGS) entry which is preliminary data.</text>
</comment>
<dbReference type="AlphaFoldDB" id="A0A9N9AP68"/>
<proteinExistence type="predicted"/>
<dbReference type="EMBL" id="CAJVPV010002758">
    <property type="protein sequence ID" value="CAG8535080.1"/>
    <property type="molecule type" value="Genomic_DNA"/>
</dbReference>
<name>A0A9N9AP68_9GLOM</name>
<dbReference type="Proteomes" id="UP000789342">
    <property type="component" value="Unassembled WGS sequence"/>
</dbReference>
<organism evidence="1 2">
    <name type="scientific">Acaulospora morrowiae</name>
    <dbReference type="NCBI Taxonomy" id="94023"/>
    <lineage>
        <taxon>Eukaryota</taxon>
        <taxon>Fungi</taxon>
        <taxon>Fungi incertae sedis</taxon>
        <taxon>Mucoromycota</taxon>
        <taxon>Glomeromycotina</taxon>
        <taxon>Glomeromycetes</taxon>
        <taxon>Diversisporales</taxon>
        <taxon>Acaulosporaceae</taxon>
        <taxon>Acaulospora</taxon>
    </lineage>
</organism>
<evidence type="ECO:0000313" key="2">
    <source>
        <dbReference type="Proteomes" id="UP000789342"/>
    </source>
</evidence>
<keyword evidence="2" id="KW-1185">Reference proteome</keyword>